<organism evidence="2 3">
    <name type="scientific">Mikania micrantha</name>
    <name type="common">bitter vine</name>
    <dbReference type="NCBI Taxonomy" id="192012"/>
    <lineage>
        <taxon>Eukaryota</taxon>
        <taxon>Viridiplantae</taxon>
        <taxon>Streptophyta</taxon>
        <taxon>Embryophyta</taxon>
        <taxon>Tracheophyta</taxon>
        <taxon>Spermatophyta</taxon>
        <taxon>Magnoliopsida</taxon>
        <taxon>eudicotyledons</taxon>
        <taxon>Gunneridae</taxon>
        <taxon>Pentapetalae</taxon>
        <taxon>asterids</taxon>
        <taxon>campanulids</taxon>
        <taxon>Asterales</taxon>
        <taxon>Asteraceae</taxon>
        <taxon>Asteroideae</taxon>
        <taxon>Heliantheae alliance</taxon>
        <taxon>Eupatorieae</taxon>
        <taxon>Mikania</taxon>
    </lineage>
</organism>
<sequence length="87" mass="9366">MQGSVAIVNLLCFYTIGTPMGALLGAAFHRLLRSSDHHQASAHRNCHSPTNGVCPRVSRGEYGLPPSNNGRWKMMTGGVAGSWPEMD</sequence>
<protein>
    <submittedName>
        <fullName evidence="2">Uncharacterized protein</fullName>
    </submittedName>
</protein>
<reference evidence="2 3" key="1">
    <citation type="submission" date="2019-05" db="EMBL/GenBank/DDBJ databases">
        <title>Mikania micrantha, genome provides insights into the molecular mechanism of rapid growth.</title>
        <authorList>
            <person name="Liu B."/>
        </authorList>
    </citation>
    <scope>NUCLEOTIDE SEQUENCE [LARGE SCALE GENOMIC DNA]</scope>
    <source>
        <strain evidence="2">NLD-2019</strain>
        <tissue evidence="2">Leaf</tissue>
    </source>
</reference>
<comment type="caution">
    <text evidence="2">The sequence shown here is derived from an EMBL/GenBank/DDBJ whole genome shotgun (WGS) entry which is preliminary data.</text>
</comment>
<evidence type="ECO:0000313" key="3">
    <source>
        <dbReference type="Proteomes" id="UP000326396"/>
    </source>
</evidence>
<name>A0A5N6M2F8_9ASTR</name>
<keyword evidence="3" id="KW-1185">Reference proteome</keyword>
<keyword evidence="1" id="KW-1133">Transmembrane helix</keyword>
<feature type="transmembrane region" description="Helical" evidence="1">
    <location>
        <begin position="6"/>
        <end position="28"/>
    </location>
</feature>
<evidence type="ECO:0000313" key="2">
    <source>
        <dbReference type="EMBL" id="KAD3068057.1"/>
    </source>
</evidence>
<evidence type="ECO:0000256" key="1">
    <source>
        <dbReference type="SAM" id="Phobius"/>
    </source>
</evidence>
<dbReference type="AlphaFoldDB" id="A0A5N6M2F8"/>
<dbReference type="EMBL" id="SZYD01000017">
    <property type="protein sequence ID" value="KAD3068057.1"/>
    <property type="molecule type" value="Genomic_DNA"/>
</dbReference>
<keyword evidence="1" id="KW-0472">Membrane</keyword>
<accession>A0A5N6M2F8</accession>
<gene>
    <name evidence="2" type="ORF">E3N88_35937</name>
</gene>
<keyword evidence="1" id="KW-0812">Transmembrane</keyword>
<proteinExistence type="predicted"/>
<dbReference type="Proteomes" id="UP000326396">
    <property type="component" value="Linkage Group LG7"/>
</dbReference>